<name>A0A4R3HYP9_PAULE</name>
<keyword evidence="2" id="KW-0223">Dioxygenase</keyword>
<evidence type="ECO:0000313" key="3">
    <source>
        <dbReference type="Proteomes" id="UP000295382"/>
    </source>
</evidence>
<sequence>MALPHASSGQLIDVRPLGSQLTSAPSRAILKTSGLELMHMVLPAGRTVPEHRVPGECTIQCIEGSVELTSHGNTQLMRAGDLVYFEGGVVHALHAQEDSSLLVTILMKHEA</sequence>
<dbReference type="PANTHER" id="PTHR37694:SF1">
    <property type="entry name" value="SLR8022 PROTEIN"/>
    <property type="match status" value="1"/>
</dbReference>
<evidence type="ECO:0000259" key="1">
    <source>
        <dbReference type="Pfam" id="PF07883"/>
    </source>
</evidence>
<organism evidence="2 3">
    <name type="scientific">Paucimonas lemoignei</name>
    <name type="common">Pseudomonas lemoignei</name>
    <dbReference type="NCBI Taxonomy" id="29443"/>
    <lineage>
        <taxon>Bacteria</taxon>
        <taxon>Pseudomonadati</taxon>
        <taxon>Pseudomonadota</taxon>
        <taxon>Betaproteobacteria</taxon>
        <taxon>Burkholderiales</taxon>
        <taxon>Burkholderiaceae</taxon>
        <taxon>Paucimonas</taxon>
    </lineage>
</organism>
<dbReference type="Pfam" id="PF07883">
    <property type="entry name" value="Cupin_2"/>
    <property type="match status" value="1"/>
</dbReference>
<dbReference type="EMBL" id="SLZQ01000003">
    <property type="protein sequence ID" value="TCS37803.1"/>
    <property type="molecule type" value="Genomic_DNA"/>
</dbReference>
<dbReference type="Proteomes" id="UP000295382">
    <property type="component" value="Unassembled WGS sequence"/>
</dbReference>
<dbReference type="InterPro" id="IPR014710">
    <property type="entry name" value="RmlC-like_jellyroll"/>
</dbReference>
<comment type="caution">
    <text evidence="2">The sequence shown here is derived from an EMBL/GenBank/DDBJ whole genome shotgun (WGS) entry which is preliminary data.</text>
</comment>
<reference evidence="2 3" key="1">
    <citation type="submission" date="2019-03" db="EMBL/GenBank/DDBJ databases">
        <title>Genomic Encyclopedia of Type Strains, Phase IV (KMG-IV): sequencing the most valuable type-strain genomes for metagenomic binning, comparative biology and taxonomic classification.</title>
        <authorList>
            <person name="Goeker M."/>
        </authorList>
    </citation>
    <scope>NUCLEOTIDE SEQUENCE [LARGE SCALE GENOMIC DNA]</scope>
    <source>
        <strain evidence="2 3">DSM 7445</strain>
    </source>
</reference>
<proteinExistence type="predicted"/>
<dbReference type="OrthoDB" id="8265259at2"/>
<accession>A0A4R3HYP9</accession>
<keyword evidence="3" id="KW-1185">Reference proteome</keyword>
<dbReference type="PANTHER" id="PTHR37694">
    <property type="entry name" value="SLR8022 PROTEIN"/>
    <property type="match status" value="1"/>
</dbReference>
<dbReference type="InterPro" id="IPR013096">
    <property type="entry name" value="Cupin_2"/>
</dbReference>
<protein>
    <submittedName>
        <fullName evidence="2">Quercetin dioxygenase-like cupin family protein</fullName>
    </submittedName>
</protein>
<dbReference type="InterPro" id="IPR011051">
    <property type="entry name" value="RmlC_Cupin_sf"/>
</dbReference>
<dbReference type="AlphaFoldDB" id="A0A4R3HYP9"/>
<dbReference type="SUPFAM" id="SSF51182">
    <property type="entry name" value="RmlC-like cupins"/>
    <property type="match status" value="1"/>
</dbReference>
<dbReference type="GO" id="GO:0051213">
    <property type="term" value="F:dioxygenase activity"/>
    <property type="evidence" value="ECO:0007669"/>
    <property type="project" value="UniProtKB-KW"/>
</dbReference>
<keyword evidence="2" id="KW-0560">Oxidoreductase</keyword>
<feature type="domain" description="Cupin type-2" evidence="1">
    <location>
        <begin position="39"/>
        <end position="102"/>
    </location>
</feature>
<dbReference type="CDD" id="cd02230">
    <property type="entry name" value="cupin_HP0902-like"/>
    <property type="match status" value="1"/>
</dbReference>
<gene>
    <name evidence="2" type="ORF">EDC30_10395</name>
</gene>
<dbReference type="RefSeq" id="WP_132257884.1">
    <property type="nucleotide sequence ID" value="NZ_SLZQ01000003.1"/>
</dbReference>
<dbReference type="Gene3D" id="2.60.120.10">
    <property type="entry name" value="Jelly Rolls"/>
    <property type="match status" value="1"/>
</dbReference>
<evidence type="ECO:0000313" key="2">
    <source>
        <dbReference type="EMBL" id="TCS37803.1"/>
    </source>
</evidence>